<gene>
    <name evidence="1" type="ORF">FRD01_03870</name>
</gene>
<keyword evidence="2" id="KW-1185">Reference proteome</keyword>
<sequence length="118" mass="13733">MKENPYDFLEVDPRLDSAQLTKELRRRIQRASPEEKARIQEAWESLTLLDEDRVRLALMAHPRPSNADPSSIDVLISRLPPVLPRLEKTLPRLNALDFKPSLKKLNILELQPKLDFKK</sequence>
<protein>
    <submittedName>
        <fullName evidence="1">Uncharacterized protein</fullName>
    </submittedName>
</protein>
<organism evidence="1 2">
    <name type="scientific">Microvenator marinus</name>
    <dbReference type="NCBI Taxonomy" id="2600177"/>
    <lineage>
        <taxon>Bacteria</taxon>
        <taxon>Deltaproteobacteria</taxon>
        <taxon>Bradymonadales</taxon>
        <taxon>Microvenatoraceae</taxon>
        <taxon>Microvenator</taxon>
    </lineage>
</organism>
<dbReference type="Proteomes" id="UP000321595">
    <property type="component" value="Chromosome"/>
</dbReference>
<dbReference type="AlphaFoldDB" id="A0A5B8XKR5"/>
<evidence type="ECO:0000313" key="2">
    <source>
        <dbReference type="Proteomes" id="UP000321595"/>
    </source>
</evidence>
<reference evidence="1 2" key="1">
    <citation type="submission" date="2019-08" db="EMBL/GenBank/DDBJ databases">
        <authorList>
            <person name="Liang Q."/>
        </authorList>
    </citation>
    <scope>NUCLEOTIDE SEQUENCE [LARGE SCALE GENOMIC DNA]</scope>
    <source>
        <strain evidence="1 2">V1718</strain>
    </source>
</reference>
<dbReference type="EMBL" id="CP042467">
    <property type="protein sequence ID" value="QED26400.1"/>
    <property type="molecule type" value="Genomic_DNA"/>
</dbReference>
<accession>A0A5B8XKR5</accession>
<dbReference type="RefSeq" id="WP_146957802.1">
    <property type="nucleotide sequence ID" value="NZ_CP042467.1"/>
</dbReference>
<evidence type="ECO:0000313" key="1">
    <source>
        <dbReference type="EMBL" id="QED26400.1"/>
    </source>
</evidence>
<name>A0A5B8XKR5_9DELT</name>
<dbReference type="KEGG" id="bbae:FRD01_03870"/>
<proteinExistence type="predicted"/>